<feature type="region of interest" description="Disordered" evidence="5">
    <location>
        <begin position="601"/>
        <end position="641"/>
    </location>
</feature>
<name>A0AAW1SJT6_9CHLO</name>
<evidence type="ECO:0000259" key="7">
    <source>
        <dbReference type="PROSITE" id="PS51294"/>
    </source>
</evidence>
<proteinExistence type="predicted"/>
<dbReference type="InterPro" id="IPR001005">
    <property type="entry name" value="SANT/Myb"/>
</dbReference>
<dbReference type="GO" id="GO:0042795">
    <property type="term" value="P:snRNA transcription by RNA polymerase II"/>
    <property type="evidence" value="ECO:0007669"/>
    <property type="project" value="TreeGrafter"/>
</dbReference>
<dbReference type="Proteomes" id="UP001445335">
    <property type="component" value="Unassembled WGS sequence"/>
</dbReference>
<feature type="compositionally biased region" description="Gly residues" evidence="5">
    <location>
        <begin position="863"/>
        <end position="881"/>
    </location>
</feature>
<dbReference type="InterPro" id="IPR017930">
    <property type="entry name" value="Myb_dom"/>
</dbReference>
<feature type="compositionally biased region" description="Low complexity" evidence="5">
    <location>
        <begin position="245"/>
        <end position="260"/>
    </location>
</feature>
<evidence type="ECO:0000313" key="8">
    <source>
        <dbReference type="EMBL" id="KAK9846617.1"/>
    </source>
</evidence>
<feature type="domain" description="Myb-like" evidence="6">
    <location>
        <begin position="111"/>
        <end position="161"/>
    </location>
</feature>
<feature type="domain" description="HTH myb-type" evidence="7">
    <location>
        <begin position="60"/>
        <end position="107"/>
    </location>
</feature>
<evidence type="ECO:0000256" key="4">
    <source>
        <dbReference type="ARBA" id="ARBA00023242"/>
    </source>
</evidence>
<evidence type="ECO:0000256" key="2">
    <source>
        <dbReference type="ARBA" id="ARBA00023125"/>
    </source>
</evidence>
<dbReference type="PANTHER" id="PTHR46621">
    <property type="entry name" value="SNRNA-ACTIVATING PROTEIN COMPLEX SUBUNIT 4"/>
    <property type="match status" value="1"/>
</dbReference>
<dbReference type="Pfam" id="PF00249">
    <property type="entry name" value="Myb_DNA-binding"/>
    <property type="match status" value="1"/>
</dbReference>
<feature type="compositionally biased region" description="Acidic residues" evidence="5">
    <location>
        <begin position="321"/>
        <end position="333"/>
    </location>
</feature>
<reference evidence="8 9" key="1">
    <citation type="journal article" date="2024" name="Nat. Commun.">
        <title>Phylogenomics reveals the evolutionary origins of lichenization in chlorophyte algae.</title>
        <authorList>
            <person name="Puginier C."/>
            <person name="Libourel C."/>
            <person name="Otte J."/>
            <person name="Skaloud P."/>
            <person name="Haon M."/>
            <person name="Grisel S."/>
            <person name="Petersen M."/>
            <person name="Berrin J.G."/>
            <person name="Delaux P.M."/>
            <person name="Dal Grande F."/>
            <person name="Keller J."/>
        </authorList>
    </citation>
    <scope>NUCLEOTIDE SEQUENCE [LARGE SCALE GENOMIC DNA]</scope>
    <source>
        <strain evidence="8 9">SAG 245.80</strain>
    </source>
</reference>
<feature type="domain" description="HTH myb-type" evidence="7">
    <location>
        <begin position="166"/>
        <end position="216"/>
    </location>
</feature>
<evidence type="ECO:0000256" key="5">
    <source>
        <dbReference type="SAM" id="MobiDB-lite"/>
    </source>
</evidence>
<dbReference type="GO" id="GO:0001006">
    <property type="term" value="F:RNA polymerase III type 3 promoter sequence-specific DNA binding"/>
    <property type="evidence" value="ECO:0007669"/>
    <property type="project" value="TreeGrafter"/>
</dbReference>
<dbReference type="Gene3D" id="1.10.10.60">
    <property type="entry name" value="Homeodomain-like"/>
    <property type="match status" value="3"/>
</dbReference>
<dbReference type="GO" id="GO:0019185">
    <property type="term" value="C:snRNA-activating protein complex"/>
    <property type="evidence" value="ECO:0007669"/>
    <property type="project" value="TreeGrafter"/>
</dbReference>
<evidence type="ECO:0000256" key="3">
    <source>
        <dbReference type="ARBA" id="ARBA00023163"/>
    </source>
</evidence>
<feature type="compositionally biased region" description="Basic and acidic residues" evidence="5">
    <location>
        <begin position="504"/>
        <end position="513"/>
    </location>
</feature>
<sequence>MQRDDAAHKAVQCQRLFVVPAPNRFADWRLGSIPAGAERGQACWAAALPGKMPMPTHINGRPVKTGQWTDAEDALLAEWQGKLGNRWSAVAKKVVGRTGQQCAQRWRHKVNPNIRKDKWTDAEDKALMRLVKTYGCAWAEISRLMDGRTDQQCMGRWRRHLDPAIRRDAWTTREDAALQTLYTRHGHQWASIAKAIPGRTAQQCRARWFQLEAGDDATGAAAPAAPRPKRAPRARRSGARGGGSSSSDPGSDSDDYVPSGAAGGGARRSGVRRTSAAATAAAVAAAVAAAERVSEGEDDGDAEEGGDPEVARGSGGSLSSDYEEDGEEEEEDEMRPPSTFSTPLRRAYTQAMSHSRKAAAGGARRRASSGSTGSCLTTAPSAPAPGAKARGSPQADCLLAAAAVLAARRPQDGASAARPRDDGGAHSCGGVASEEAQLRESDANELMTPPRTRGAGGGCRAPGSRAAPVTSPPLFLASPRHRLSQASEAKGHRRETRSRLQGTPRDHAAENTPRRGGAGAAGSLNPNPRGATPRTPATDGRLRVLGRGGATPGGNAAAWRLAQSPGINILAMLASPGGASRSDALQSPGFKNLGMVTPEWAKRKWPSGDGPGTAPQLGGPPDGLPTSSLPTAGRPLNRGPVARRLNIDQALRTSASSGASTGPAAAGPSAPQLLQMAAVAALAAENNLPSGGALGGCCCAGSASPAKKIRTGAGSAGGDGDVSMADAPASRPKNSNPNMFKPFNWQTLPEWQPGEACGSSPFAAAALQDAKGAAHEDAVMLESCGRAAPMTDKENSACNALQAMRFTEGLGMVPESAPQSDGRSVMGGSSARRDWHGAANPKTDPDPRARSRSPGAASSPGTWGSGSPTGGDASGGSGGGRSSSHVRMRLHALLEDL</sequence>
<dbReference type="AlphaFoldDB" id="A0AAW1SJT6"/>
<evidence type="ECO:0000313" key="9">
    <source>
        <dbReference type="Proteomes" id="UP001445335"/>
    </source>
</evidence>
<dbReference type="CDD" id="cd00167">
    <property type="entry name" value="SANT"/>
    <property type="match status" value="3"/>
</dbReference>
<feature type="domain" description="Myb-like" evidence="6">
    <location>
        <begin position="162"/>
        <end position="212"/>
    </location>
</feature>
<dbReference type="SUPFAM" id="SSF46689">
    <property type="entry name" value="Homeodomain-like"/>
    <property type="match status" value="2"/>
</dbReference>
<feature type="region of interest" description="Disordered" evidence="5">
    <location>
        <begin position="291"/>
        <end position="394"/>
    </location>
</feature>
<evidence type="ECO:0000256" key="1">
    <source>
        <dbReference type="ARBA" id="ARBA00023015"/>
    </source>
</evidence>
<dbReference type="PANTHER" id="PTHR46621:SF1">
    <property type="entry name" value="SNRNA-ACTIVATING PROTEIN COMPLEX SUBUNIT 4"/>
    <property type="match status" value="1"/>
</dbReference>
<keyword evidence="3" id="KW-0804">Transcription</keyword>
<dbReference type="GO" id="GO:0042796">
    <property type="term" value="P:snRNA transcription by RNA polymerase III"/>
    <property type="evidence" value="ECO:0007669"/>
    <property type="project" value="TreeGrafter"/>
</dbReference>
<dbReference type="GO" id="GO:0000978">
    <property type="term" value="F:RNA polymerase II cis-regulatory region sequence-specific DNA binding"/>
    <property type="evidence" value="ECO:0007669"/>
    <property type="project" value="TreeGrafter"/>
</dbReference>
<keyword evidence="1" id="KW-0805">Transcription regulation</keyword>
<dbReference type="InterPro" id="IPR051575">
    <property type="entry name" value="Myb-like_DNA-bd"/>
</dbReference>
<feature type="region of interest" description="Disordered" evidence="5">
    <location>
        <begin position="812"/>
        <end position="897"/>
    </location>
</feature>
<comment type="caution">
    <text evidence="8">The sequence shown here is derived from an EMBL/GenBank/DDBJ whole genome shotgun (WGS) entry which is preliminary data.</text>
</comment>
<feature type="region of interest" description="Disordered" evidence="5">
    <location>
        <begin position="408"/>
        <end position="553"/>
    </location>
</feature>
<feature type="compositionally biased region" description="Low complexity" evidence="5">
    <location>
        <begin position="852"/>
        <end position="862"/>
    </location>
</feature>
<accession>A0AAW1SJT6</accession>
<organism evidence="8 9">
    <name type="scientific">Elliptochloris bilobata</name>
    <dbReference type="NCBI Taxonomy" id="381761"/>
    <lineage>
        <taxon>Eukaryota</taxon>
        <taxon>Viridiplantae</taxon>
        <taxon>Chlorophyta</taxon>
        <taxon>core chlorophytes</taxon>
        <taxon>Trebouxiophyceae</taxon>
        <taxon>Trebouxiophyceae incertae sedis</taxon>
        <taxon>Elliptochloris clade</taxon>
        <taxon>Elliptochloris</taxon>
    </lineage>
</organism>
<feature type="region of interest" description="Disordered" evidence="5">
    <location>
        <begin position="217"/>
        <end position="270"/>
    </location>
</feature>
<dbReference type="SMART" id="SM00717">
    <property type="entry name" value="SANT"/>
    <property type="match status" value="3"/>
</dbReference>
<gene>
    <name evidence="8" type="ORF">WJX81_007698</name>
</gene>
<keyword evidence="4" id="KW-0539">Nucleus</keyword>
<keyword evidence="2" id="KW-0238">DNA-binding</keyword>
<evidence type="ECO:0000259" key="6">
    <source>
        <dbReference type="PROSITE" id="PS50090"/>
    </source>
</evidence>
<dbReference type="Pfam" id="PF13921">
    <property type="entry name" value="Myb_DNA-bind_6"/>
    <property type="match status" value="1"/>
</dbReference>
<feature type="domain" description="HTH myb-type" evidence="7">
    <location>
        <begin position="111"/>
        <end position="165"/>
    </location>
</feature>
<dbReference type="EMBL" id="JALJOU010000001">
    <property type="protein sequence ID" value="KAK9846617.1"/>
    <property type="molecule type" value="Genomic_DNA"/>
</dbReference>
<protein>
    <submittedName>
        <fullName evidence="8">Uncharacterized protein</fullName>
    </submittedName>
</protein>
<feature type="compositionally biased region" description="Low complexity" evidence="5">
    <location>
        <begin position="358"/>
        <end position="374"/>
    </location>
</feature>
<dbReference type="InterPro" id="IPR009057">
    <property type="entry name" value="Homeodomain-like_sf"/>
</dbReference>
<keyword evidence="9" id="KW-1185">Reference proteome</keyword>
<feature type="compositionally biased region" description="Acidic residues" evidence="5">
    <location>
        <begin position="296"/>
        <end position="307"/>
    </location>
</feature>
<dbReference type="PROSITE" id="PS51294">
    <property type="entry name" value="HTH_MYB"/>
    <property type="match status" value="3"/>
</dbReference>
<feature type="compositionally biased region" description="Basic residues" evidence="5">
    <location>
        <begin position="227"/>
        <end position="238"/>
    </location>
</feature>
<feature type="domain" description="Myb-like" evidence="6">
    <location>
        <begin position="60"/>
        <end position="110"/>
    </location>
</feature>
<dbReference type="PROSITE" id="PS50090">
    <property type="entry name" value="MYB_LIKE"/>
    <property type="match status" value="3"/>
</dbReference>
<feature type="region of interest" description="Disordered" evidence="5">
    <location>
        <begin position="711"/>
        <end position="738"/>
    </location>
</feature>